<evidence type="ECO:0000313" key="1">
    <source>
        <dbReference type="EnsemblPlants" id="AVESA.00010b.r2.7CG0660640.1.CDS"/>
    </source>
</evidence>
<proteinExistence type="predicted"/>
<evidence type="ECO:0000313" key="2">
    <source>
        <dbReference type="Proteomes" id="UP001732700"/>
    </source>
</evidence>
<name>A0ACD5ZYJ2_AVESA</name>
<accession>A0ACD5ZYJ2</accession>
<sequence length="710" mass="78076">MPTAVVLLPAMLLCAVVAAVAANGLTVKPGCQASCGGVDIPYPFGIGAGCFRPGFEIGCDSGKPSLPGTAAGSVGIPVLSLSVMPRPEARVMLPVAFQCFNSTGDSIDYSWGTVDFNPVGVYRISNASNELVVLGCNTVIYTNSGPPGRSKYSYYSGCVAYCNDSRSAQDGACAGIGCCRVDIPPGLTGNWMRLGSGSGEWSHANQEFSPCDYAFIVEKGYYVFKVDHLTKMPRTQTMPMRLDWAIRDTDINSAGSMYSCAQVASRKDYTCVSSHSVCVDSANGPGYYCNCTKGYEGNPYLHEGCKNINECERPEEFPCNGKCDDIDGSYNCVCRKGYQSNGDPKENPCTPSFSRTAKLALGLSFGLSIMIAAVLTTFIKLERTKRKELFRKNGGNILQNVKVITIYTKDELDTITKKCSELLGRGSFGYVYKGTLRDKTIVAVKASIQVTEKTKEDFAKEVEIQARMIHRNILKLLGCCLEVDVPMLVYKFAARGSLEEVLHVKKLEPLSLDLRLDIAIGSAEGLRYMHCGTTEPILHGDVKPGNILLDETFTPKISDFGLSKLPTQEYYKTNCVVGPFAFLDPVFKQTRLLTPKSDVYSFGAVLVELITRKKNDHEQERLKKFCKLYTEHGSARAMFDKDIVTSEDIFMLEEIGKLATDCLKQVSDDRPDMTEVVEQLVVLRRSRRHRITREISDPEDTSTTNTPKRT</sequence>
<dbReference type="EnsemblPlants" id="AVESA.00010b.r2.7CG0660640.1">
    <property type="protein sequence ID" value="AVESA.00010b.r2.7CG0660640.1.CDS"/>
    <property type="gene ID" value="AVESA.00010b.r2.7CG0660640"/>
</dbReference>
<keyword evidence="2" id="KW-1185">Reference proteome</keyword>
<reference evidence="1" key="1">
    <citation type="submission" date="2021-05" db="EMBL/GenBank/DDBJ databases">
        <authorList>
            <person name="Scholz U."/>
            <person name="Mascher M."/>
            <person name="Fiebig A."/>
        </authorList>
    </citation>
    <scope>NUCLEOTIDE SEQUENCE [LARGE SCALE GENOMIC DNA]</scope>
</reference>
<dbReference type="Proteomes" id="UP001732700">
    <property type="component" value="Chromosome 7C"/>
</dbReference>
<protein>
    <submittedName>
        <fullName evidence="1">Uncharacterized protein</fullName>
    </submittedName>
</protein>
<reference evidence="1" key="2">
    <citation type="submission" date="2025-09" db="UniProtKB">
        <authorList>
            <consortium name="EnsemblPlants"/>
        </authorList>
    </citation>
    <scope>IDENTIFICATION</scope>
</reference>
<organism evidence="1 2">
    <name type="scientific">Avena sativa</name>
    <name type="common">Oat</name>
    <dbReference type="NCBI Taxonomy" id="4498"/>
    <lineage>
        <taxon>Eukaryota</taxon>
        <taxon>Viridiplantae</taxon>
        <taxon>Streptophyta</taxon>
        <taxon>Embryophyta</taxon>
        <taxon>Tracheophyta</taxon>
        <taxon>Spermatophyta</taxon>
        <taxon>Magnoliopsida</taxon>
        <taxon>Liliopsida</taxon>
        <taxon>Poales</taxon>
        <taxon>Poaceae</taxon>
        <taxon>BOP clade</taxon>
        <taxon>Pooideae</taxon>
        <taxon>Poodae</taxon>
        <taxon>Poeae</taxon>
        <taxon>Poeae Chloroplast Group 1 (Aveneae type)</taxon>
        <taxon>Aveninae</taxon>
        <taxon>Avena</taxon>
    </lineage>
</organism>